<dbReference type="Gene3D" id="3.40.50.150">
    <property type="entry name" value="Vaccinia Virus protein VP39"/>
    <property type="match status" value="1"/>
</dbReference>
<evidence type="ECO:0000313" key="1">
    <source>
        <dbReference type="EMBL" id="TSD09595.1"/>
    </source>
</evidence>
<evidence type="ECO:0000313" key="2">
    <source>
        <dbReference type="Proteomes" id="UP000319894"/>
    </source>
</evidence>
<dbReference type="Proteomes" id="UP000319894">
    <property type="component" value="Unassembled WGS sequence"/>
</dbReference>
<gene>
    <name evidence="1" type="ORF">DP107_14545</name>
</gene>
<organism evidence="1 2">
    <name type="scientific">Haloglomus irregulare</name>
    <dbReference type="NCBI Taxonomy" id="2234134"/>
    <lineage>
        <taxon>Archaea</taxon>
        <taxon>Methanobacteriati</taxon>
        <taxon>Methanobacteriota</taxon>
        <taxon>Stenosarchaea group</taxon>
        <taxon>Halobacteria</taxon>
        <taxon>Halobacteriales</taxon>
        <taxon>Natronomonadaceae</taxon>
        <taxon>Haloglomus</taxon>
    </lineage>
</organism>
<accession>A0A554MWU3</accession>
<protein>
    <recommendedName>
        <fullName evidence="3">Methyltransferase domain-containing protein</fullName>
    </recommendedName>
</protein>
<dbReference type="InterPro" id="IPR029063">
    <property type="entry name" value="SAM-dependent_MTases_sf"/>
</dbReference>
<keyword evidence="2" id="KW-1185">Reference proteome</keyword>
<dbReference type="AlphaFoldDB" id="A0A554MWU3"/>
<dbReference type="SUPFAM" id="SSF53335">
    <property type="entry name" value="S-adenosyl-L-methionine-dependent methyltransferases"/>
    <property type="match status" value="1"/>
</dbReference>
<comment type="caution">
    <text evidence="1">The sequence shown here is derived from an EMBL/GenBank/DDBJ whole genome shotgun (WGS) entry which is preliminary data.</text>
</comment>
<dbReference type="InParanoid" id="A0A554MWU3"/>
<reference evidence="1 2" key="1">
    <citation type="submission" date="2018-06" db="EMBL/GenBank/DDBJ databases">
        <title>Natronomonas sp. F16-60 a new haloarchaeon isolated from a solar saltern of Isla Cristina, Huelva, Spain.</title>
        <authorList>
            <person name="Duran-Viseras A."/>
            <person name="Sanchez-Porro C."/>
            <person name="Ventosa A."/>
        </authorList>
    </citation>
    <scope>NUCLEOTIDE SEQUENCE [LARGE SCALE GENOMIC DNA]</scope>
    <source>
        <strain evidence="1 2">F16-60</strain>
    </source>
</reference>
<name>A0A554MWU3_9EURY</name>
<evidence type="ECO:0008006" key="3">
    <source>
        <dbReference type="Google" id="ProtNLM"/>
    </source>
</evidence>
<dbReference type="EMBL" id="QMDX01000011">
    <property type="protein sequence ID" value="TSD09595.1"/>
    <property type="molecule type" value="Genomic_DNA"/>
</dbReference>
<proteinExistence type="predicted"/>
<sequence>MDEPDGVASTQRYLRAKRTVDDRALSREVFDTFAAALDGPTRLIDVAAGVGTMLERLLRWEALPAEADYTMVDIDPANVAAAAEYLPSVARSLGYTVSSRETSAALFPDATAAFTLTLRKDGRTVRVQAGTADVFEFVSRVSGGRTWDTLVAGAFLDVAPGPDAVESLFRLVPGGTAYFPITFDGATRFLPTDDRAFERRLERRWHAGMREGDDPNEPRAGSRAPEWVRAAGGSVAAVGGSDWVVRPTESGYPAEEAYFLRHVLGLVEGSLVDDPALSTDRVRGWLRTRRAQLDAAELTYIAHNLDVVAAVGPNERG</sequence>